<reference evidence="3 4" key="1">
    <citation type="submission" date="2016-10" db="EMBL/GenBank/DDBJ databases">
        <authorList>
            <person name="de Groot N.N."/>
        </authorList>
    </citation>
    <scope>NUCLEOTIDE SEQUENCE [LARGE SCALE GENOMIC DNA]</scope>
    <source>
        <strain evidence="3 4">CGMCC 4.2026</strain>
    </source>
</reference>
<dbReference type="GO" id="GO:0016791">
    <property type="term" value="F:phosphatase activity"/>
    <property type="evidence" value="ECO:0007669"/>
    <property type="project" value="TreeGrafter"/>
</dbReference>
<evidence type="ECO:0000256" key="2">
    <source>
        <dbReference type="ARBA" id="ARBA00023235"/>
    </source>
</evidence>
<keyword evidence="1" id="KW-0324">Glycolysis</keyword>
<dbReference type="Gene3D" id="3.40.50.1240">
    <property type="entry name" value="Phosphoglycerate mutase-like"/>
    <property type="match status" value="1"/>
</dbReference>
<dbReference type="Proteomes" id="UP000181951">
    <property type="component" value="Unassembled WGS sequence"/>
</dbReference>
<protein>
    <submittedName>
        <fullName evidence="3">Broad specificity phosphatase PhoE</fullName>
    </submittedName>
</protein>
<proteinExistence type="predicted"/>
<dbReference type="PANTHER" id="PTHR48100:SF1">
    <property type="entry name" value="HISTIDINE PHOSPHATASE FAMILY PROTEIN-RELATED"/>
    <property type="match status" value="1"/>
</dbReference>
<dbReference type="GO" id="GO:0005737">
    <property type="term" value="C:cytoplasm"/>
    <property type="evidence" value="ECO:0007669"/>
    <property type="project" value="TreeGrafter"/>
</dbReference>
<dbReference type="PROSITE" id="PS00175">
    <property type="entry name" value="PG_MUTASE"/>
    <property type="match status" value="1"/>
</dbReference>
<dbReference type="RefSeq" id="WP_069466735.1">
    <property type="nucleotide sequence ID" value="NZ_FODD01000055.1"/>
</dbReference>
<dbReference type="InterPro" id="IPR001345">
    <property type="entry name" value="PG/BPGM_mutase_AS"/>
</dbReference>
<evidence type="ECO:0000313" key="3">
    <source>
        <dbReference type="EMBL" id="SEO91431.1"/>
    </source>
</evidence>
<dbReference type="InterPro" id="IPR050275">
    <property type="entry name" value="PGM_Phosphatase"/>
</dbReference>
<dbReference type="PANTHER" id="PTHR48100">
    <property type="entry name" value="BROAD-SPECIFICITY PHOSPHATASE YOR283W-RELATED"/>
    <property type="match status" value="1"/>
</dbReference>
<dbReference type="Pfam" id="PF00300">
    <property type="entry name" value="His_Phos_1"/>
    <property type="match status" value="1"/>
</dbReference>
<dbReference type="SUPFAM" id="SSF53254">
    <property type="entry name" value="Phosphoglycerate mutase-like"/>
    <property type="match status" value="1"/>
</dbReference>
<organism evidence="3 4">
    <name type="scientific">Actinacidiphila rubida</name>
    <dbReference type="NCBI Taxonomy" id="310780"/>
    <lineage>
        <taxon>Bacteria</taxon>
        <taxon>Bacillati</taxon>
        <taxon>Actinomycetota</taxon>
        <taxon>Actinomycetes</taxon>
        <taxon>Kitasatosporales</taxon>
        <taxon>Streptomycetaceae</taxon>
        <taxon>Actinacidiphila</taxon>
    </lineage>
</organism>
<dbReference type="InterPro" id="IPR013078">
    <property type="entry name" value="His_Pase_superF_clade-1"/>
</dbReference>
<gene>
    <name evidence="3" type="ORF">SAMN05216267_10553</name>
</gene>
<keyword evidence="2" id="KW-0413">Isomerase</keyword>
<name>A0A1H8TKT0_9ACTN</name>
<dbReference type="AlphaFoldDB" id="A0A1H8TKT0"/>
<keyword evidence="4" id="KW-1185">Reference proteome</keyword>
<dbReference type="SMART" id="SM00855">
    <property type="entry name" value="PGAM"/>
    <property type="match status" value="1"/>
</dbReference>
<sequence>MTQPLGYRCALRRLTVVRHGQSTANVVFAAAAETGDPAVAVPEPCDAVVPLSPDGVEQARAAGRWLGELAGDDRPTVVACSPYLRALQTWGTMADVARHLGASPGDALVDERLRDREMGVLELLTPSAVRDRAPDEAARRERVGDWHYRPPGGESMADVVVRVRDFVGELSAAAPEGAHVLLVSHDAVVLAMRQVLSGIGAPPPGAPLIPNASVSRWDGDGSRMRLAEFGGVTHLGGQ</sequence>
<dbReference type="STRING" id="310780.SAMN05216267_10553"/>
<evidence type="ECO:0000256" key="1">
    <source>
        <dbReference type="ARBA" id="ARBA00023152"/>
    </source>
</evidence>
<accession>A0A1H8TKT0</accession>
<dbReference type="InterPro" id="IPR029033">
    <property type="entry name" value="His_PPase_superfam"/>
</dbReference>
<evidence type="ECO:0000313" key="4">
    <source>
        <dbReference type="Proteomes" id="UP000181951"/>
    </source>
</evidence>
<dbReference type="EMBL" id="FODD01000055">
    <property type="protein sequence ID" value="SEO91431.1"/>
    <property type="molecule type" value="Genomic_DNA"/>
</dbReference>
<dbReference type="CDD" id="cd07067">
    <property type="entry name" value="HP_PGM_like"/>
    <property type="match status" value="1"/>
</dbReference>